<dbReference type="EMBL" id="DTBJ01000028">
    <property type="protein sequence ID" value="HGM58695.1"/>
    <property type="molecule type" value="Genomic_DNA"/>
</dbReference>
<dbReference type="AlphaFoldDB" id="A0A7C4D771"/>
<evidence type="ECO:0008006" key="2">
    <source>
        <dbReference type="Google" id="ProtNLM"/>
    </source>
</evidence>
<gene>
    <name evidence="1" type="ORF">ENU14_03800</name>
</gene>
<organism evidence="1">
    <name type="scientific">Staphylothermus marinus</name>
    <dbReference type="NCBI Taxonomy" id="2280"/>
    <lineage>
        <taxon>Archaea</taxon>
        <taxon>Thermoproteota</taxon>
        <taxon>Thermoprotei</taxon>
        <taxon>Desulfurococcales</taxon>
        <taxon>Desulfurococcaceae</taxon>
        <taxon>Staphylothermus</taxon>
    </lineage>
</organism>
<comment type="caution">
    <text evidence="1">The sequence shown here is derived from an EMBL/GenBank/DDBJ whole genome shotgun (WGS) entry which is preliminary data.</text>
</comment>
<proteinExistence type="predicted"/>
<accession>A0A7C4D771</accession>
<protein>
    <recommendedName>
        <fullName evidence="2">Roadblock/LC7 domain-containing protein</fullName>
    </recommendedName>
</protein>
<name>A0A7C4D771_STAMA</name>
<evidence type="ECO:0000313" key="1">
    <source>
        <dbReference type="EMBL" id="HGM58695.1"/>
    </source>
</evidence>
<sequence>MKILTNGFAVIVLDEYGRIVDHAIPMDMPLNILKEATALSFDIYRVIETIVKQLGYSMPRYINLKLDNYEVTVFNRFNRIVIAVFYSSTPTIPVVKKESEAIVEH</sequence>
<reference evidence="1" key="1">
    <citation type="journal article" date="2020" name="mSystems">
        <title>Genome- and Community-Level Interaction Insights into Carbon Utilization and Element Cycling Functions of Hydrothermarchaeota in Hydrothermal Sediment.</title>
        <authorList>
            <person name="Zhou Z."/>
            <person name="Liu Y."/>
            <person name="Xu W."/>
            <person name="Pan J."/>
            <person name="Luo Z.H."/>
            <person name="Li M."/>
        </authorList>
    </citation>
    <scope>NUCLEOTIDE SEQUENCE [LARGE SCALE GENOMIC DNA]</scope>
    <source>
        <strain evidence="1">SpSt-642</strain>
    </source>
</reference>